<dbReference type="AlphaFoldDB" id="A0A433JG17"/>
<dbReference type="Proteomes" id="UP000280346">
    <property type="component" value="Unassembled WGS sequence"/>
</dbReference>
<reference evidence="1 2" key="1">
    <citation type="submission" date="2018-12" db="EMBL/GenBank/DDBJ databases">
        <authorList>
            <person name="Yang Y."/>
        </authorList>
    </citation>
    <scope>NUCLEOTIDE SEQUENCE [LARGE SCALE GENOMIC DNA]</scope>
    <source>
        <strain evidence="1 2">GSF71</strain>
    </source>
</reference>
<keyword evidence="2" id="KW-1185">Reference proteome</keyword>
<gene>
    <name evidence="1" type="ORF">EJ913_03130</name>
</gene>
<sequence>MMRKKQGVRGMAIEASLHFANRNATKAGKADACLHFANAPETGRHLEQACASLQDAAEELEAVLSRLPGSNGKADLHEAIGSIMETLQLIASAHARLGPSAAID</sequence>
<proteinExistence type="predicted"/>
<dbReference type="OrthoDB" id="7305380at2"/>
<comment type="caution">
    <text evidence="1">The sequence shown here is derived from an EMBL/GenBank/DDBJ whole genome shotgun (WGS) entry which is preliminary data.</text>
</comment>
<organism evidence="1 2">
    <name type="scientific">Azospirillum doebereinerae</name>
    <dbReference type="NCBI Taxonomy" id="92933"/>
    <lineage>
        <taxon>Bacteria</taxon>
        <taxon>Pseudomonadati</taxon>
        <taxon>Pseudomonadota</taxon>
        <taxon>Alphaproteobacteria</taxon>
        <taxon>Rhodospirillales</taxon>
        <taxon>Azospirillaceae</taxon>
        <taxon>Azospirillum</taxon>
    </lineage>
</organism>
<evidence type="ECO:0000313" key="1">
    <source>
        <dbReference type="EMBL" id="RUQ76110.1"/>
    </source>
</evidence>
<dbReference type="EMBL" id="RZIJ01000001">
    <property type="protein sequence ID" value="RUQ76110.1"/>
    <property type="molecule type" value="Genomic_DNA"/>
</dbReference>
<accession>A0A433JG17</accession>
<evidence type="ECO:0000313" key="2">
    <source>
        <dbReference type="Proteomes" id="UP000280346"/>
    </source>
</evidence>
<protein>
    <submittedName>
        <fullName evidence="1">Uncharacterized protein</fullName>
    </submittedName>
</protein>
<name>A0A433JG17_9PROT</name>